<dbReference type="AlphaFoldDB" id="A0A1H8KKT9"/>
<name>A0A1H8KKT9_9RHOB</name>
<gene>
    <name evidence="1" type="ORF">SAMN05216227_10332</name>
</gene>
<organism evidence="1 2">
    <name type="scientific">Pseudorhodobacter antarcticus</name>
    <dbReference type="NCBI Taxonomy" id="1077947"/>
    <lineage>
        <taxon>Bacteria</taxon>
        <taxon>Pseudomonadati</taxon>
        <taxon>Pseudomonadota</taxon>
        <taxon>Alphaproteobacteria</taxon>
        <taxon>Rhodobacterales</taxon>
        <taxon>Paracoccaceae</taxon>
        <taxon>Pseudorhodobacter</taxon>
    </lineage>
</organism>
<dbReference type="STRING" id="1077947.SAMN05216227_10332"/>
<protein>
    <submittedName>
        <fullName evidence="1">Uncharacterized protein</fullName>
    </submittedName>
</protein>
<dbReference type="Proteomes" id="UP000183002">
    <property type="component" value="Unassembled WGS sequence"/>
</dbReference>
<accession>A0A1H8KKT9</accession>
<dbReference type="EMBL" id="FOCO01000033">
    <property type="protein sequence ID" value="SEN93484.1"/>
    <property type="molecule type" value="Genomic_DNA"/>
</dbReference>
<proteinExistence type="predicted"/>
<keyword evidence="2" id="KW-1185">Reference proteome</keyword>
<reference evidence="1 2" key="1">
    <citation type="submission" date="2016-10" db="EMBL/GenBank/DDBJ databases">
        <authorList>
            <person name="de Groot N.N."/>
        </authorList>
    </citation>
    <scope>NUCLEOTIDE SEQUENCE [LARGE SCALE GENOMIC DNA]</scope>
    <source>
        <strain evidence="1 2">CGMCC 1.10836</strain>
    </source>
</reference>
<sequence length="56" mass="6063">MLPETRWRFFTDQVMGGVSTGSIGFVQDGGTLRSSATSLGHLYKLPHPLHCGMVGQ</sequence>
<evidence type="ECO:0000313" key="2">
    <source>
        <dbReference type="Proteomes" id="UP000183002"/>
    </source>
</evidence>
<evidence type="ECO:0000313" key="1">
    <source>
        <dbReference type="EMBL" id="SEN93484.1"/>
    </source>
</evidence>